<dbReference type="RefSeq" id="WP_123288158.1">
    <property type="nucleotide sequence ID" value="NZ_JACIJB010000003.1"/>
</dbReference>
<dbReference type="AlphaFoldDB" id="A0A7W9E6I3"/>
<dbReference type="EMBL" id="JACIJB010000003">
    <property type="protein sequence ID" value="MBB5660352.1"/>
    <property type="molecule type" value="Genomic_DNA"/>
</dbReference>
<dbReference type="Proteomes" id="UP000548978">
    <property type="component" value="Unassembled WGS sequence"/>
</dbReference>
<proteinExistence type="predicted"/>
<accession>A0A7W9E6I3</accession>
<protein>
    <submittedName>
        <fullName evidence="1">Uncharacterized protein</fullName>
    </submittedName>
</protein>
<comment type="caution">
    <text evidence="1">The sequence shown here is derived from an EMBL/GenBank/DDBJ whole genome shotgun (WGS) entry which is preliminary data.</text>
</comment>
<evidence type="ECO:0000313" key="1">
    <source>
        <dbReference type="EMBL" id="MBB5660352.1"/>
    </source>
</evidence>
<reference evidence="1 2" key="1">
    <citation type="submission" date="2020-08" db="EMBL/GenBank/DDBJ databases">
        <title>Genomic Encyclopedia of Type Strains, Phase IV (KMG-IV): sequencing the most valuable type-strain genomes for metagenomic binning, comparative biology and taxonomic classification.</title>
        <authorList>
            <person name="Goeker M."/>
        </authorList>
    </citation>
    <scope>NUCLEOTIDE SEQUENCE [LARGE SCALE GENOMIC DNA]</scope>
    <source>
        <strain evidence="1 2">DSM 24448</strain>
    </source>
</reference>
<organism evidence="1 2">
    <name type="scientific">Brevundimonas halotolerans</name>
    <dbReference type="NCBI Taxonomy" id="69670"/>
    <lineage>
        <taxon>Bacteria</taxon>
        <taxon>Pseudomonadati</taxon>
        <taxon>Pseudomonadota</taxon>
        <taxon>Alphaproteobacteria</taxon>
        <taxon>Caulobacterales</taxon>
        <taxon>Caulobacteraceae</taxon>
        <taxon>Brevundimonas</taxon>
    </lineage>
</organism>
<name>A0A7W9E6I3_9CAUL</name>
<evidence type="ECO:0000313" key="2">
    <source>
        <dbReference type="Proteomes" id="UP000548978"/>
    </source>
</evidence>
<gene>
    <name evidence="1" type="ORF">FHS65_001097</name>
</gene>
<keyword evidence="2" id="KW-1185">Reference proteome</keyword>
<sequence>MRRLLDLFGVLVLVLLLSAFDERSAEQTVTRARAELADVWTRVSSPAAPAPDLPTRVADHALHGPFAASESTPWPLMHADGAQLEITGLGVLKTRPHRIATGSEPPFAAAGLAPGQQVELREITDLEPSAGSQPLCAEYPARYLALAAQGQTLRLLAFADRPEGDARACADLAFRIP</sequence>